<feature type="region of interest" description="Disordered" evidence="1">
    <location>
        <begin position="892"/>
        <end position="1026"/>
    </location>
</feature>
<feature type="compositionally biased region" description="Acidic residues" evidence="1">
    <location>
        <begin position="17"/>
        <end position="26"/>
    </location>
</feature>
<feature type="compositionally biased region" description="Polar residues" evidence="1">
    <location>
        <begin position="967"/>
        <end position="978"/>
    </location>
</feature>
<feature type="compositionally biased region" description="Basic and acidic residues" evidence="1">
    <location>
        <begin position="825"/>
        <end position="834"/>
    </location>
</feature>
<feature type="region of interest" description="Disordered" evidence="1">
    <location>
        <begin position="1"/>
        <end position="57"/>
    </location>
</feature>
<dbReference type="EMBL" id="KN881997">
    <property type="protein sequence ID" value="KIY47217.1"/>
    <property type="molecule type" value="Genomic_DNA"/>
</dbReference>
<feature type="non-terminal residue" evidence="2">
    <location>
        <position position="1026"/>
    </location>
</feature>
<sequence>MSSPEHTMPQPQHSDSEYFDSDDIPDEAINKFFDQEQSGQQDNNVSEYNPQLLIPPVNPPIGSSASILPGFATMEAAASTSNQPVRSPSLPPEQWEIPGLVHQNGPWFPTTTHPSRLPFRPPSCPPAHRSLAPSHMSRAQSPASVGALYHAPSRASSRASSRAPSRASSRQLSPLPLDHSFAQAASQNAPLYVPPLNRPFAQTTSQNMPHYDPGVYAPAFPPSQAQFGVPSPDNAPFTTSHRTETLPAIEEEPRLPHNEASAPVGRRPLRQMDLVDVADTQIADILQRLSDTTGKSVSTLLAQLPSLQKQAPLVEHSWNTYQSFMVAPSSLMAEVHRLSSDVLRESFPYIADLFEEGPVAGEELDDQAEQLQNLIIENNDFSRIASLTFPLFQQNTGDWKEVLSTFNRYSQMEKTDTLSQRSRVFHTYIRQMKDMANRASLYHRFDTVIFCQGSQVLNDQGLTFTHETNALEGFTLHRLGVDKLRLSSALPDEEVVEQLKAGAASYLEKLPAGYPTPEGYGVMQLCKFVRAWMQAEAARLSIDITQNSSGGGPGESILFSGLPQRLASKGVRMIYWRGLFPNEIELKSSKTKSGTAHQGYQRLTLPILYELCLGILSKEYPMHMDFPSDLELRKKIQLGKTWCFGQAPPQPDSPVSWASTLRVISDESDPKAVIFKIEENGPPRLAVSTDIDLPVTAKGRKTVEREKERVARLVATPTGKAQAKGKEKAGADDVEVATGKATRKTGKGTATASSTKTKQPTAKKNKSVKIVEVKSESSEDELVFINIAGGVADSDGSEYEPHGGEVNNKGESRGDDNVLPHTKRPREDIVEAPKKSRRTTRSASAAAAPPSTPPASSRGPAHPPRQAVEVIIHAPTPEKAAEQNRLYGLMKKKKAQHNASANTMAPPPHPPATTTSTKGAEQGVRVGPPKKPRVVMTRDSSTPTPIPSSSFSPAVGSSFSPTPFSDVATSSTMQTTPHQFGGGLANPFGPQLGAKGIAGGAPVFPSFSHPVGSSAGLPPSTSAAAP</sequence>
<name>A0A0D7A872_9AGAR</name>
<proteinExistence type="predicted"/>
<keyword evidence="3" id="KW-1185">Reference proteome</keyword>
<evidence type="ECO:0000256" key="1">
    <source>
        <dbReference type="SAM" id="MobiDB-lite"/>
    </source>
</evidence>
<feature type="region of interest" description="Disordered" evidence="1">
    <location>
        <begin position="791"/>
        <end position="879"/>
    </location>
</feature>
<organism evidence="2 3">
    <name type="scientific">Fistulina hepatica ATCC 64428</name>
    <dbReference type="NCBI Taxonomy" id="1128425"/>
    <lineage>
        <taxon>Eukaryota</taxon>
        <taxon>Fungi</taxon>
        <taxon>Dikarya</taxon>
        <taxon>Basidiomycota</taxon>
        <taxon>Agaricomycotina</taxon>
        <taxon>Agaricomycetes</taxon>
        <taxon>Agaricomycetidae</taxon>
        <taxon>Agaricales</taxon>
        <taxon>Fistulinaceae</taxon>
        <taxon>Fistulina</taxon>
    </lineage>
</organism>
<protein>
    <submittedName>
        <fullName evidence="2">Uncharacterized protein</fullName>
    </submittedName>
</protein>
<feature type="compositionally biased region" description="Polar residues" evidence="1">
    <location>
        <begin position="35"/>
        <end position="49"/>
    </location>
</feature>
<feature type="compositionally biased region" description="Polar residues" evidence="1">
    <location>
        <begin position="1"/>
        <end position="13"/>
    </location>
</feature>
<dbReference type="Proteomes" id="UP000054144">
    <property type="component" value="Unassembled WGS sequence"/>
</dbReference>
<feature type="compositionally biased region" description="Low complexity" evidence="1">
    <location>
        <begin position="940"/>
        <end position="961"/>
    </location>
</feature>
<evidence type="ECO:0000313" key="2">
    <source>
        <dbReference type="EMBL" id="KIY47217.1"/>
    </source>
</evidence>
<dbReference type="AlphaFoldDB" id="A0A0D7A872"/>
<gene>
    <name evidence="2" type="ORF">FISHEDRAFT_74886</name>
</gene>
<feature type="compositionally biased region" description="Low complexity" evidence="1">
    <location>
        <begin position="912"/>
        <end position="927"/>
    </location>
</feature>
<feature type="region of interest" description="Disordered" evidence="1">
    <location>
        <begin position="713"/>
        <end position="775"/>
    </location>
</feature>
<feature type="compositionally biased region" description="Low complexity" evidence="1">
    <location>
        <begin position="747"/>
        <end position="760"/>
    </location>
</feature>
<feature type="compositionally biased region" description="Basic and acidic residues" evidence="1">
    <location>
        <begin position="799"/>
        <end position="818"/>
    </location>
</feature>
<accession>A0A0D7A872</accession>
<reference evidence="2 3" key="1">
    <citation type="journal article" date="2015" name="Fungal Genet. Biol.">
        <title>Evolution of novel wood decay mechanisms in Agaricales revealed by the genome sequences of Fistulina hepatica and Cylindrobasidium torrendii.</title>
        <authorList>
            <person name="Floudas D."/>
            <person name="Held B.W."/>
            <person name="Riley R."/>
            <person name="Nagy L.G."/>
            <person name="Koehler G."/>
            <person name="Ransdell A.S."/>
            <person name="Younus H."/>
            <person name="Chow J."/>
            <person name="Chiniquy J."/>
            <person name="Lipzen A."/>
            <person name="Tritt A."/>
            <person name="Sun H."/>
            <person name="Haridas S."/>
            <person name="LaButti K."/>
            <person name="Ohm R.A."/>
            <person name="Kues U."/>
            <person name="Blanchette R.A."/>
            <person name="Grigoriev I.V."/>
            <person name="Minto R.E."/>
            <person name="Hibbett D.S."/>
        </authorList>
    </citation>
    <scope>NUCLEOTIDE SEQUENCE [LARGE SCALE GENOMIC DNA]</scope>
    <source>
        <strain evidence="2 3">ATCC 64428</strain>
    </source>
</reference>
<evidence type="ECO:0000313" key="3">
    <source>
        <dbReference type="Proteomes" id="UP000054144"/>
    </source>
</evidence>
<feature type="region of interest" description="Disordered" evidence="1">
    <location>
        <begin position="123"/>
        <end position="173"/>
    </location>
</feature>
<feature type="compositionally biased region" description="Low complexity" evidence="1">
    <location>
        <begin position="151"/>
        <end position="170"/>
    </location>
</feature>
<feature type="compositionally biased region" description="Low complexity" evidence="1">
    <location>
        <begin position="841"/>
        <end position="858"/>
    </location>
</feature>